<evidence type="ECO:0000256" key="4">
    <source>
        <dbReference type="SAM" id="SignalP"/>
    </source>
</evidence>
<dbReference type="Proteomes" id="UP000490980">
    <property type="component" value="Unassembled WGS sequence"/>
</dbReference>
<proteinExistence type="predicted"/>
<keyword evidence="4" id="KW-0732">Signal</keyword>
<accession>A0A7X5ZHI9</accession>
<evidence type="ECO:0000259" key="5">
    <source>
        <dbReference type="SMART" id="SM00965"/>
    </source>
</evidence>
<feature type="domain" description="Secretin/TonB short N-terminal" evidence="5">
    <location>
        <begin position="63"/>
        <end position="114"/>
    </location>
</feature>
<evidence type="ECO:0000256" key="2">
    <source>
        <dbReference type="ARBA" id="ARBA00023136"/>
    </source>
</evidence>
<gene>
    <name evidence="6" type="ORF">HBF25_05240</name>
</gene>
<feature type="chain" id="PRO_5030988749" description="Secretin/TonB short N-terminal domain-containing protein" evidence="4">
    <location>
        <begin position="23"/>
        <end position="233"/>
    </location>
</feature>
<name>A0A7X5ZHI9_9GAMM</name>
<keyword evidence="7" id="KW-1185">Reference proteome</keyword>
<dbReference type="SMART" id="SM00965">
    <property type="entry name" value="STN"/>
    <property type="match status" value="1"/>
</dbReference>
<dbReference type="InterPro" id="IPR011662">
    <property type="entry name" value="Secretin/TonB_short_N"/>
</dbReference>
<keyword evidence="1" id="KW-0813">Transport</keyword>
<feature type="signal peptide" evidence="4">
    <location>
        <begin position="1"/>
        <end position="22"/>
    </location>
</feature>
<evidence type="ECO:0000313" key="6">
    <source>
        <dbReference type="EMBL" id="NII05796.1"/>
    </source>
</evidence>
<organism evidence="6 7">
    <name type="scientific">Luteibacter anthropi</name>
    <dbReference type="NCBI Taxonomy" id="564369"/>
    <lineage>
        <taxon>Bacteria</taxon>
        <taxon>Pseudomonadati</taxon>
        <taxon>Pseudomonadota</taxon>
        <taxon>Gammaproteobacteria</taxon>
        <taxon>Lysobacterales</taxon>
        <taxon>Rhodanobacteraceae</taxon>
        <taxon>Luteibacter</taxon>
    </lineage>
</organism>
<sequence length="233" mass="24293">MARSVIALVACMFLIAVQPCMAQDGSSTAKPQGSDETHAPARFDIDAQPLAKALRAFSEATGIAVLFDDALVASLSTHGVHGNVDPRDALRILLVDTGLEAQFASMNAFTVTAAHVSQPADGEPPSARGARDVAPDIDGTRAQAIQRAIEHALCAHKKTMPGAWRQAMQLWVDDGGAIVEVAALAPSGNDDRDAMVVQALMGVHLPSVTRRFNPVTVLVAPSPDGARRCTGGG</sequence>
<protein>
    <recommendedName>
        <fullName evidence="5">Secretin/TonB short N-terminal domain-containing protein</fullName>
    </recommendedName>
</protein>
<dbReference type="EMBL" id="JAARLZ010000002">
    <property type="protein sequence ID" value="NII05796.1"/>
    <property type="molecule type" value="Genomic_DNA"/>
</dbReference>
<dbReference type="RefSeq" id="WP_166946874.1">
    <property type="nucleotide sequence ID" value="NZ_JAARLZ010000002.1"/>
</dbReference>
<keyword evidence="2" id="KW-0472">Membrane</keyword>
<evidence type="ECO:0000256" key="1">
    <source>
        <dbReference type="ARBA" id="ARBA00022448"/>
    </source>
</evidence>
<comment type="caution">
    <text evidence="6">The sequence shown here is derived from an EMBL/GenBank/DDBJ whole genome shotgun (WGS) entry which is preliminary data.</text>
</comment>
<dbReference type="GO" id="GO:0019867">
    <property type="term" value="C:outer membrane"/>
    <property type="evidence" value="ECO:0007669"/>
    <property type="project" value="InterPro"/>
</dbReference>
<dbReference type="Gene3D" id="3.55.50.30">
    <property type="match status" value="1"/>
</dbReference>
<dbReference type="AlphaFoldDB" id="A0A7X5ZHI9"/>
<evidence type="ECO:0000256" key="3">
    <source>
        <dbReference type="ARBA" id="ARBA00023237"/>
    </source>
</evidence>
<keyword evidence="3" id="KW-0998">Cell outer membrane</keyword>
<evidence type="ECO:0000313" key="7">
    <source>
        <dbReference type="Proteomes" id="UP000490980"/>
    </source>
</evidence>
<reference evidence="6 7" key="1">
    <citation type="submission" date="2020-03" db="EMBL/GenBank/DDBJ databases">
        <authorList>
            <person name="Lai Q."/>
        </authorList>
    </citation>
    <scope>NUCLEOTIDE SEQUENCE [LARGE SCALE GENOMIC DNA]</scope>
    <source>
        <strain evidence="6 7">CCUG 25036</strain>
    </source>
</reference>